<comment type="subunit">
    <text evidence="5">Heterooligomer composed of large and small subunits.</text>
</comment>
<dbReference type="PANTHER" id="PTHR30008:SF0">
    <property type="entry name" value="EXODEOXYRIBONUCLEASE 7 LARGE SUBUNIT"/>
    <property type="match status" value="1"/>
</dbReference>
<dbReference type="HAMAP" id="MF_00378">
    <property type="entry name" value="Exonuc_7_L"/>
    <property type="match status" value="1"/>
</dbReference>
<dbReference type="GO" id="GO:0003676">
    <property type="term" value="F:nucleic acid binding"/>
    <property type="evidence" value="ECO:0007669"/>
    <property type="project" value="InterPro"/>
</dbReference>
<reference evidence="10 11" key="1">
    <citation type="submission" date="2017-06" db="EMBL/GenBank/DDBJ databases">
        <authorList>
            <person name="Kim H.J."/>
            <person name="Triplett B.A."/>
        </authorList>
    </citation>
    <scope>NUCLEOTIDE SEQUENCE [LARGE SCALE GENOMIC DNA]</scope>
    <source>
        <strain evidence="10 11">B29T1</strain>
    </source>
</reference>
<evidence type="ECO:0000256" key="7">
    <source>
        <dbReference type="SAM" id="MobiDB-lite"/>
    </source>
</evidence>
<keyword evidence="4 5" id="KW-0269">Exonuclease</keyword>
<dbReference type="GO" id="GO:0006308">
    <property type="term" value="P:DNA catabolic process"/>
    <property type="evidence" value="ECO:0007669"/>
    <property type="project" value="UniProtKB-UniRule"/>
</dbReference>
<evidence type="ECO:0000256" key="4">
    <source>
        <dbReference type="ARBA" id="ARBA00022839"/>
    </source>
</evidence>
<evidence type="ECO:0000256" key="2">
    <source>
        <dbReference type="ARBA" id="ARBA00022722"/>
    </source>
</evidence>
<comment type="function">
    <text evidence="5">Bidirectionally degrades single-stranded DNA into large acid-insoluble oligonucleotides, which are then degraded further into small acid-soluble oligonucleotides.</text>
</comment>
<dbReference type="Proteomes" id="UP000197065">
    <property type="component" value="Unassembled WGS sequence"/>
</dbReference>
<dbReference type="CDD" id="cd04489">
    <property type="entry name" value="ExoVII_LU_OBF"/>
    <property type="match status" value="1"/>
</dbReference>
<protein>
    <recommendedName>
        <fullName evidence="5">Exodeoxyribonuclease 7 large subunit</fullName>
        <ecNumber evidence="5">3.1.11.6</ecNumber>
    </recommendedName>
    <alternativeName>
        <fullName evidence="5">Exodeoxyribonuclease VII large subunit</fullName>
        <shortName evidence="5">Exonuclease VII large subunit</shortName>
    </alternativeName>
</protein>
<evidence type="ECO:0000256" key="5">
    <source>
        <dbReference type="HAMAP-Rule" id="MF_00378"/>
    </source>
</evidence>
<evidence type="ECO:0000256" key="3">
    <source>
        <dbReference type="ARBA" id="ARBA00022801"/>
    </source>
</evidence>
<comment type="catalytic activity">
    <reaction evidence="5 6">
        <text>Exonucleolytic cleavage in either 5'- to 3'- or 3'- to 5'-direction to yield nucleoside 5'-phosphates.</text>
        <dbReference type="EC" id="3.1.11.6"/>
    </reaction>
</comment>
<dbReference type="OrthoDB" id="9802795at2"/>
<keyword evidence="3 5" id="KW-0378">Hydrolase</keyword>
<dbReference type="GO" id="GO:0005737">
    <property type="term" value="C:cytoplasm"/>
    <property type="evidence" value="ECO:0007669"/>
    <property type="project" value="UniProtKB-SubCell"/>
</dbReference>
<dbReference type="GO" id="GO:0008855">
    <property type="term" value="F:exodeoxyribonuclease VII activity"/>
    <property type="evidence" value="ECO:0007669"/>
    <property type="project" value="UniProtKB-UniRule"/>
</dbReference>
<gene>
    <name evidence="5" type="primary">xseA</name>
    <name evidence="10" type="ORF">SAMN07250955_102103</name>
</gene>
<dbReference type="InterPro" id="IPR020579">
    <property type="entry name" value="Exonuc_VII_lsu_C"/>
</dbReference>
<evidence type="ECO:0000256" key="1">
    <source>
        <dbReference type="ARBA" id="ARBA00022490"/>
    </source>
</evidence>
<name>A0A212QP32_9PROT</name>
<evidence type="ECO:0000256" key="6">
    <source>
        <dbReference type="RuleBase" id="RU004355"/>
    </source>
</evidence>
<dbReference type="AlphaFoldDB" id="A0A212QP32"/>
<feature type="region of interest" description="Disordered" evidence="7">
    <location>
        <begin position="475"/>
        <end position="496"/>
    </location>
</feature>
<dbReference type="InterPro" id="IPR025824">
    <property type="entry name" value="OB-fold_nuc-bd_dom"/>
</dbReference>
<keyword evidence="1 5" id="KW-0963">Cytoplasm</keyword>
<dbReference type="EC" id="3.1.11.6" evidence="5"/>
<keyword evidence="2 5" id="KW-0540">Nuclease</keyword>
<organism evidence="10 11">
    <name type="scientific">Arboricoccus pini</name>
    <dbReference type="NCBI Taxonomy" id="1963835"/>
    <lineage>
        <taxon>Bacteria</taxon>
        <taxon>Pseudomonadati</taxon>
        <taxon>Pseudomonadota</taxon>
        <taxon>Alphaproteobacteria</taxon>
        <taxon>Geminicoccales</taxon>
        <taxon>Geminicoccaceae</taxon>
        <taxon>Arboricoccus</taxon>
    </lineage>
</organism>
<feature type="compositionally biased region" description="Polar residues" evidence="7">
    <location>
        <begin position="485"/>
        <end position="496"/>
    </location>
</feature>
<accession>A0A212QP32</accession>
<evidence type="ECO:0000313" key="10">
    <source>
        <dbReference type="EMBL" id="SNB61021.1"/>
    </source>
</evidence>
<dbReference type="PANTHER" id="PTHR30008">
    <property type="entry name" value="EXODEOXYRIBONUCLEASE 7 LARGE SUBUNIT"/>
    <property type="match status" value="1"/>
</dbReference>
<dbReference type="Pfam" id="PF13742">
    <property type="entry name" value="tRNA_anti_2"/>
    <property type="match status" value="1"/>
</dbReference>
<feature type="domain" description="Exonuclease VII large subunit C-terminal" evidence="8">
    <location>
        <begin position="127"/>
        <end position="466"/>
    </location>
</feature>
<feature type="domain" description="OB-fold nucleic acid binding" evidence="9">
    <location>
        <begin position="11"/>
        <end position="104"/>
    </location>
</feature>
<comment type="subcellular location">
    <subcellularLocation>
        <location evidence="5 6">Cytoplasm</location>
    </subcellularLocation>
</comment>
<dbReference type="GO" id="GO:0009318">
    <property type="term" value="C:exodeoxyribonuclease VII complex"/>
    <property type="evidence" value="ECO:0007669"/>
    <property type="project" value="UniProtKB-UniRule"/>
</dbReference>
<evidence type="ECO:0000313" key="11">
    <source>
        <dbReference type="Proteomes" id="UP000197065"/>
    </source>
</evidence>
<dbReference type="NCBIfam" id="TIGR00237">
    <property type="entry name" value="xseA"/>
    <property type="match status" value="1"/>
</dbReference>
<evidence type="ECO:0000259" key="9">
    <source>
        <dbReference type="Pfam" id="PF13742"/>
    </source>
</evidence>
<dbReference type="EMBL" id="FYEH01000002">
    <property type="protein sequence ID" value="SNB61021.1"/>
    <property type="molecule type" value="Genomic_DNA"/>
</dbReference>
<proteinExistence type="inferred from homology"/>
<dbReference type="RefSeq" id="WP_088559981.1">
    <property type="nucleotide sequence ID" value="NZ_FYEH01000002.1"/>
</dbReference>
<evidence type="ECO:0000259" key="8">
    <source>
        <dbReference type="Pfam" id="PF02601"/>
    </source>
</evidence>
<comment type="similarity">
    <text evidence="5 6">Belongs to the XseA family.</text>
</comment>
<dbReference type="Pfam" id="PF02601">
    <property type="entry name" value="Exonuc_VII_L"/>
    <property type="match status" value="1"/>
</dbReference>
<keyword evidence="11" id="KW-1185">Reference proteome</keyword>
<sequence>MSETSSNIAEYSVSELAFALKRTVEDSFGLVRVRGEISGFKRAASGHVYLALKDDRAVLDAVAWRNTLGRLAFEPGDGLEVICVGRLTTYPGRSKYQLVVERMEPAGIGALLAQLDERRRRLEAEGLFDVSRKRPLPVLPGVIGIVTSPTGSVIRDILHRLEERFPRRVLVWPVPVQGEGAREAIAAAIDGFSGMPEGGAIPRPDLIIVARGGGSIEDLWAFNEEIVVRAAAACSIPLISAVGHETDTTLIDLAADHRAPTPTAAAEMAVPVRRELMLQLDQLRMRQQAGLGRTIDEMRRHVDGVARGLAHPSRLLGTAAQRLDDLSERLRLRPPAEVVRVQRLQLLGRGARLDEVAADMIRRSTEALSAISGRLAIETLTGRLETGLSTLARMSPRLDQATRGRLRAYGERVEALSALCHSLGPQRVLERGYVLVRDETGSLVTTADDAKSKAHLSIVFRDAALNVVPELDERPITRRRPAGNRSKTAGKQETLL</sequence>
<dbReference type="InterPro" id="IPR003753">
    <property type="entry name" value="Exonuc_VII_L"/>
</dbReference>